<dbReference type="Gene3D" id="2.60.40.3500">
    <property type="match status" value="1"/>
</dbReference>
<feature type="domain" description="AMIN" evidence="2">
    <location>
        <begin position="57"/>
        <end position="153"/>
    </location>
</feature>
<feature type="compositionally biased region" description="Polar residues" evidence="1">
    <location>
        <begin position="165"/>
        <end position="175"/>
    </location>
</feature>
<feature type="compositionally biased region" description="Polar residues" evidence="1">
    <location>
        <begin position="229"/>
        <end position="241"/>
    </location>
</feature>
<gene>
    <name evidence="3" type="ORF">DP116_00960</name>
</gene>
<accession>A0ABX1P1B6</accession>
<sequence>MNKELKNKQFFRFCKYLFRVSLFALCTGVLYSKPLSVYGFDVGNSSSVAPLARLEDWRFYPEASQLEISLSAAAQPRYFYLAQPPRIVIDLPGTKLGKIPTKQNFYGAIRSIRVSQLNADVTRIVMDLAPGILIAPTRVQLQPVSRENPTRWVLRPLVVSNGTSLPGNFSSTTISPPLPSNTPDIYNPPQSPGNLPPSIYNNPPQPPGNLPPSIYNNPPQLPGNLPPSVYNNPPQPFSNSPVGVYNPPQPPSNLPPATYNNLPQLPGNPPSTTYNQQQVPDFSVPPPLTTLPTNNFSSAPSVQVPPLTPNNSSQLPGSSFSPPSLPYQGSYTNNSAPSLGTSNFPIPNLPTGSRSSPNSKVIEFGEPFPNSSR</sequence>
<feature type="compositionally biased region" description="Polar residues" evidence="1">
    <location>
        <begin position="327"/>
        <end position="359"/>
    </location>
</feature>
<evidence type="ECO:0000313" key="3">
    <source>
        <dbReference type="EMBL" id="NMG18084.1"/>
    </source>
</evidence>
<name>A0ABX1P1B6_9CYAN</name>
<feature type="region of interest" description="Disordered" evidence="1">
    <location>
        <begin position="165"/>
        <end position="373"/>
    </location>
</feature>
<protein>
    <submittedName>
        <fullName evidence="3">AMIN domain-containing protein</fullName>
    </submittedName>
</protein>
<reference evidence="3 4" key="1">
    <citation type="submission" date="2018-06" db="EMBL/GenBank/DDBJ databases">
        <title>Comparative genomics of Brasilonema spp. strains.</title>
        <authorList>
            <person name="Alvarenga D.O."/>
            <person name="Fiore M.F."/>
            <person name="Varani A.M."/>
        </authorList>
    </citation>
    <scope>NUCLEOTIDE SEQUENCE [LARGE SCALE GENOMIC DNA]</scope>
    <source>
        <strain evidence="3 4">SPC951</strain>
    </source>
</reference>
<dbReference type="InterPro" id="IPR021731">
    <property type="entry name" value="AMIN_dom"/>
</dbReference>
<evidence type="ECO:0000313" key="4">
    <source>
        <dbReference type="Proteomes" id="UP000718564"/>
    </source>
</evidence>
<dbReference type="RefSeq" id="WP_169153378.1">
    <property type="nucleotide sequence ID" value="NZ_CAWPJE010000230.1"/>
</dbReference>
<dbReference type="Proteomes" id="UP000718564">
    <property type="component" value="Unassembled WGS sequence"/>
</dbReference>
<feature type="compositionally biased region" description="Low complexity" evidence="1">
    <location>
        <begin position="312"/>
        <end position="322"/>
    </location>
</feature>
<evidence type="ECO:0000259" key="2">
    <source>
        <dbReference type="Pfam" id="PF11741"/>
    </source>
</evidence>
<evidence type="ECO:0000256" key="1">
    <source>
        <dbReference type="SAM" id="MobiDB-lite"/>
    </source>
</evidence>
<feature type="compositionally biased region" description="Polar residues" evidence="1">
    <location>
        <begin position="270"/>
        <end position="280"/>
    </location>
</feature>
<keyword evidence="4" id="KW-1185">Reference proteome</keyword>
<dbReference type="Pfam" id="PF11741">
    <property type="entry name" value="AMIN"/>
    <property type="match status" value="1"/>
</dbReference>
<dbReference type="EMBL" id="QMEB01000004">
    <property type="protein sequence ID" value="NMG18084.1"/>
    <property type="molecule type" value="Genomic_DNA"/>
</dbReference>
<comment type="caution">
    <text evidence="3">The sequence shown here is derived from an EMBL/GenBank/DDBJ whole genome shotgun (WGS) entry which is preliminary data.</text>
</comment>
<proteinExistence type="predicted"/>
<organism evidence="3 4">
    <name type="scientific">Brasilonema bromeliae SPC951</name>
    <dbReference type="NCBI Taxonomy" id="385972"/>
    <lineage>
        <taxon>Bacteria</taxon>
        <taxon>Bacillati</taxon>
        <taxon>Cyanobacteriota</taxon>
        <taxon>Cyanophyceae</taxon>
        <taxon>Nostocales</taxon>
        <taxon>Scytonemataceae</taxon>
        <taxon>Brasilonema</taxon>
        <taxon>Bromeliae group (in: Brasilonema)</taxon>
    </lineage>
</organism>